<dbReference type="InterPro" id="IPR036736">
    <property type="entry name" value="ACP-like_sf"/>
</dbReference>
<gene>
    <name evidence="1" type="ORF">DES53_11223</name>
</gene>
<dbReference type="AlphaFoldDB" id="A0A366H7J6"/>
<dbReference type="OrthoDB" id="9811033at2"/>
<evidence type="ECO:0000313" key="2">
    <source>
        <dbReference type="Proteomes" id="UP000253426"/>
    </source>
</evidence>
<sequence length="78" mass="9059">MDTLARLEQVFHNIFEDDSIVLTRETTAQDIEAWDSVQHVTLMLEVEAEFKVRFSTSEMAYLKNVGELVDLIDKKVKK</sequence>
<name>A0A366H7J6_9BACT</name>
<dbReference type="Proteomes" id="UP000253426">
    <property type="component" value="Unassembled WGS sequence"/>
</dbReference>
<organism evidence="1 2">
    <name type="scientific">Roseimicrobium gellanilyticum</name>
    <dbReference type="NCBI Taxonomy" id="748857"/>
    <lineage>
        <taxon>Bacteria</taxon>
        <taxon>Pseudomonadati</taxon>
        <taxon>Verrucomicrobiota</taxon>
        <taxon>Verrucomicrobiia</taxon>
        <taxon>Verrucomicrobiales</taxon>
        <taxon>Verrucomicrobiaceae</taxon>
        <taxon>Roseimicrobium</taxon>
    </lineage>
</organism>
<dbReference type="SUPFAM" id="SSF47336">
    <property type="entry name" value="ACP-like"/>
    <property type="match status" value="1"/>
</dbReference>
<accession>A0A366H7J6</accession>
<dbReference type="RefSeq" id="WP_113961162.1">
    <property type="nucleotide sequence ID" value="NZ_QNRR01000012.1"/>
</dbReference>
<proteinExistence type="predicted"/>
<reference evidence="1 2" key="1">
    <citation type="submission" date="2018-06" db="EMBL/GenBank/DDBJ databases">
        <title>Genomic Encyclopedia of Type Strains, Phase IV (KMG-IV): sequencing the most valuable type-strain genomes for metagenomic binning, comparative biology and taxonomic classification.</title>
        <authorList>
            <person name="Goeker M."/>
        </authorList>
    </citation>
    <scope>NUCLEOTIDE SEQUENCE [LARGE SCALE GENOMIC DNA]</scope>
    <source>
        <strain evidence="1 2">DSM 25532</strain>
    </source>
</reference>
<evidence type="ECO:0000313" key="1">
    <source>
        <dbReference type="EMBL" id="RBP38025.1"/>
    </source>
</evidence>
<dbReference type="Gene3D" id="1.10.1200.10">
    <property type="entry name" value="ACP-like"/>
    <property type="match status" value="1"/>
</dbReference>
<comment type="caution">
    <text evidence="1">The sequence shown here is derived from an EMBL/GenBank/DDBJ whole genome shotgun (WGS) entry which is preliminary data.</text>
</comment>
<dbReference type="EMBL" id="QNRR01000012">
    <property type="protein sequence ID" value="RBP38025.1"/>
    <property type="molecule type" value="Genomic_DNA"/>
</dbReference>
<protein>
    <submittedName>
        <fullName evidence="1">Acyl carrier protein</fullName>
    </submittedName>
</protein>
<keyword evidence="2" id="KW-1185">Reference proteome</keyword>